<dbReference type="Proteomes" id="UP000838412">
    <property type="component" value="Chromosome 7"/>
</dbReference>
<evidence type="ECO:0000313" key="8">
    <source>
        <dbReference type="EMBL" id="CAH1270595.1"/>
    </source>
</evidence>
<feature type="region of interest" description="Disordered" evidence="5">
    <location>
        <begin position="1"/>
        <end position="54"/>
    </location>
</feature>
<reference evidence="8" key="1">
    <citation type="submission" date="2022-01" db="EMBL/GenBank/DDBJ databases">
        <authorList>
            <person name="Braso-Vives M."/>
        </authorList>
    </citation>
    <scope>NUCLEOTIDE SEQUENCE</scope>
</reference>
<dbReference type="InterPro" id="IPR039871">
    <property type="entry name" value="FAM8A1"/>
</dbReference>
<dbReference type="Pfam" id="PF06271">
    <property type="entry name" value="RDD"/>
    <property type="match status" value="1"/>
</dbReference>
<feature type="compositionally biased region" description="Basic and acidic residues" evidence="5">
    <location>
        <begin position="30"/>
        <end position="45"/>
    </location>
</feature>
<feature type="transmembrane region" description="Helical" evidence="6">
    <location>
        <begin position="205"/>
        <end position="224"/>
    </location>
</feature>
<keyword evidence="4 6" id="KW-0472">Membrane</keyword>
<feature type="transmembrane region" description="Helical" evidence="6">
    <location>
        <begin position="155"/>
        <end position="176"/>
    </location>
</feature>
<organism evidence="8 9">
    <name type="scientific">Branchiostoma lanceolatum</name>
    <name type="common">Common lancelet</name>
    <name type="synonym">Amphioxus lanceolatum</name>
    <dbReference type="NCBI Taxonomy" id="7740"/>
    <lineage>
        <taxon>Eukaryota</taxon>
        <taxon>Metazoa</taxon>
        <taxon>Chordata</taxon>
        <taxon>Cephalochordata</taxon>
        <taxon>Leptocardii</taxon>
        <taxon>Amphioxiformes</taxon>
        <taxon>Branchiostomatidae</taxon>
        <taxon>Branchiostoma</taxon>
    </lineage>
</organism>
<dbReference type="OMA" id="WGYANWQ"/>
<comment type="subcellular location">
    <subcellularLocation>
        <location evidence="1">Membrane</location>
        <topology evidence="1">Multi-pass membrane protein</topology>
    </subcellularLocation>
</comment>
<keyword evidence="3 6" id="KW-1133">Transmembrane helix</keyword>
<dbReference type="OrthoDB" id="10061042at2759"/>
<evidence type="ECO:0000259" key="7">
    <source>
        <dbReference type="Pfam" id="PF06271"/>
    </source>
</evidence>
<evidence type="ECO:0000313" key="9">
    <source>
        <dbReference type="Proteomes" id="UP000838412"/>
    </source>
</evidence>
<dbReference type="PANTHER" id="PTHR13659:SF5">
    <property type="entry name" value="PROTEIN FAM8A1"/>
    <property type="match status" value="1"/>
</dbReference>
<evidence type="ECO:0000256" key="6">
    <source>
        <dbReference type="SAM" id="Phobius"/>
    </source>
</evidence>
<feature type="transmembrane region" description="Helical" evidence="6">
    <location>
        <begin position="277"/>
        <end position="298"/>
    </location>
</feature>
<evidence type="ECO:0000256" key="5">
    <source>
        <dbReference type="SAM" id="MobiDB-lite"/>
    </source>
</evidence>
<evidence type="ECO:0000256" key="2">
    <source>
        <dbReference type="ARBA" id="ARBA00022692"/>
    </source>
</evidence>
<proteinExistence type="predicted"/>
<sequence length="322" mass="35712">MASTDNPFESLRQRRPDSDKFKASPGHILGRKDTSKSRESSERTSDAPQQSSKEYAVSVHRWLAEYWHHVAYWNTVHNTMAMPMWCVGGGPGHGQVVAGQQAAQTELTAARVPAVTAPSPVLMNAGGAQELRQQQLQAGKEYSVPAVSRRLMAEFLDFLILFLMKLLVTLTMMHFYEGLDPTKFDIRVVLEEMDDDASLQDLQNMLVSAIIYRLCVTVFEAVFLRGSEAGMGGATPGKWMMGLQVVSCDYVLPATNGNVRVVPAGHMGFGRSIVRALIKNLSIALFFPICFTVFIFQYNRTAYDVIAGSMVVAKPTRARRNE</sequence>
<gene>
    <name evidence="8" type="primary">FAM8A1</name>
    <name evidence="8" type="ORF">BLAG_LOCUS22828</name>
</gene>
<accession>A0A8K0AAV0</accession>
<evidence type="ECO:0000256" key="3">
    <source>
        <dbReference type="ARBA" id="ARBA00022989"/>
    </source>
</evidence>
<dbReference type="InterPro" id="IPR010432">
    <property type="entry name" value="RDD"/>
</dbReference>
<keyword evidence="2 6" id="KW-0812">Transmembrane</keyword>
<name>A0A8K0AAV0_BRALA</name>
<dbReference type="PANTHER" id="PTHR13659">
    <property type="entry name" value="AUTOSOMAL HIGHLY CONSERVED PROTEIN"/>
    <property type="match status" value="1"/>
</dbReference>
<feature type="domain" description="RDD" evidence="7">
    <location>
        <begin position="145"/>
        <end position="307"/>
    </location>
</feature>
<protein>
    <submittedName>
        <fullName evidence="8">FAM8A1 protein</fullName>
    </submittedName>
</protein>
<dbReference type="EMBL" id="OV696692">
    <property type="protein sequence ID" value="CAH1270595.1"/>
    <property type="molecule type" value="Genomic_DNA"/>
</dbReference>
<evidence type="ECO:0000256" key="1">
    <source>
        <dbReference type="ARBA" id="ARBA00004141"/>
    </source>
</evidence>
<dbReference type="AlphaFoldDB" id="A0A8K0AAV0"/>
<dbReference type="GO" id="GO:0016020">
    <property type="term" value="C:membrane"/>
    <property type="evidence" value="ECO:0007669"/>
    <property type="project" value="UniProtKB-SubCell"/>
</dbReference>
<keyword evidence="9" id="KW-1185">Reference proteome</keyword>
<feature type="compositionally biased region" description="Basic and acidic residues" evidence="5">
    <location>
        <begin position="11"/>
        <end position="22"/>
    </location>
</feature>
<evidence type="ECO:0000256" key="4">
    <source>
        <dbReference type="ARBA" id="ARBA00023136"/>
    </source>
</evidence>